<dbReference type="OrthoDB" id="7773997at2"/>
<keyword evidence="2" id="KW-1185">Reference proteome</keyword>
<dbReference type="Proteomes" id="UP000192330">
    <property type="component" value="Unassembled WGS sequence"/>
</dbReference>
<sequence>MAFQVVVTTEEGMTSIYPDSIEAFAEDHFAEITGTHSNHRTRAELQGQPTMRGYIGPCWGGETETGDPIIRYEDAQAYADLST</sequence>
<gene>
    <name evidence="1" type="ORF">SAMN06295998_11971</name>
</gene>
<evidence type="ECO:0000313" key="1">
    <source>
        <dbReference type="EMBL" id="SMD02516.1"/>
    </source>
</evidence>
<reference evidence="1 2" key="1">
    <citation type="submission" date="2017-04" db="EMBL/GenBank/DDBJ databases">
        <authorList>
            <person name="Afonso C.L."/>
            <person name="Miller P.J."/>
            <person name="Scott M.A."/>
            <person name="Spackman E."/>
            <person name="Goraichik I."/>
            <person name="Dimitrov K.M."/>
            <person name="Suarez D.L."/>
            <person name="Swayne D.E."/>
        </authorList>
    </citation>
    <scope>NUCLEOTIDE SEQUENCE [LARGE SCALE GENOMIC DNA]</scope>
    <source>
        <strain evidence="1 2">CGMCC 1.12644</strain>
    </source>
</reference>
<organism evidence="1 2">
    <name type="scientific">Primorskyibacter flagellatus</name>
    <dbReference type="NCBI Taxonomy" id="1387277"/>
    <lineage>
        <taxon>Bacteria</taxon>
        <taxon>Pseudomonadati</taxon>
        <taxon>Pseudomonadota</taxon>
        <taxon>Alphaproteobacteria</taxon>
        <taxon>Rhodobacterales</taxon>
        <taxon>Roseobacteraceae</taxon>
        <taxon>Primorskyibacter</taxon>
    </lineage>
</organism>
<accession>A0A1W2DZM9</accession>
<dbReference type="RefSeq" id="WP_084354124.1">
    <property type="nucleotide sequence ID" value="NZ_FWYD01000019.1"/>
</dbReference>
<evidence type="ECO:0000313" key="2">
    <source>
        <dbReference type="Proteomes" id="UP000192330"/>
    </source>
</evidence>
<proteinExistence type="predicted"/>
<name>A0A1W2DZM9_9RHOB</name>
<dbReference type="EMBL" id="FWYD01000019">
    <property type="protein sequence ID" value="SMD02516.1"/>
    <property type="molecule type" value="Genomic_DNA"/>
</dbReference>
<dbReference type="AlphaFoldDB" id="A0A1W2DZM9"/>
<dbReference type="STRING" id="1387277.SAMN06295998_11971"/>
<protein>
    <submittedName>
        <fullName evidence="1">Uncharacterized protein</fullName>
    </submittedName>
</protein>